<feature type="chain" id="PRO_5002307588" evidence="6">
    <location>
        <begin position="17"/>
        <end position="414"/>
    </location>
</feature>
<dbReference type="InterPro" id="IPR021109">
    <property type="entry name" value="Peptidase_aspartic_dom_sf"/>
</dbReference>
<dbReference type="SUPFAM" id="SSF50630">
    <property type="entry name" value="Acid proteases"/>
    <property type="match status" value="1"/>
</dbReference>
<dbReference type="FunFam" id="2.40.70.10:FF:000115">
    <property type="entry name" value="Lysosomal aspartic protease"/>
    <property type="match status" value="1"/>
</dbReference>
<dbReference type="GO" id="GO:0005764">
    <property type="term" value="C:lysosome"/>
    <property type="evidence" value="ECO:0007669"/>
    <property type="project" value="TreeGrafter"/>
</dbReference>
<dbReference type="CDD" id="cd05471">
    <property type="entry name" value="pepsin_like"/>
    <property type="match status" value="1"/>
</dbReference>
<dbReference type="InterPro" id="IPR033121">
    <property type="entry name" value="PEPTIDASE_A1"/>
</dbReference>
<proteinExistence type="inferred from homology"/>
<dbReference type="GO" id="GO:0006508">
    <property type="term" value="P:proteolysis"/>
    <property type="evidence" value="ECO:0007669"/>
    <property type="project" value="UniProtKB-KW"/>
</dbReference>
<dbReference type="PROSITE" id="PS51767">
    <property type="entry name" value="PEPTIDASE_A1"/>
    <property type="match status" value="1"/>
</dbReference>
<accession>A0A0D6M2S1</accession>
<dbReference type="InterPro" id="IPR034164">
    <property type="entry name" value="Pepsin-like_dom"/>
</dbReference>
<keyword evidence="3" id="KW-0064">Aspartyl protease</keyword>
<dbReference type="PANTHER" id="PTHR47966:SF8">
    <property type="entry name" value="ASPARTIC PROTEASE 1-RELATED"/>
    <property type="match status" value="1"/>
</dbReference>
<dbReference type="Pfam" id="PF00026">
    <property type="entry name" value="Asp"/>
    <property type="match status" value="1"/>
</dbReference>
<evidence type="ECO:0000313" key="8">
    <source>
        <dbReference type="EMBL" id="EPB74202.1"/>
    </source>
</evidence>
<dbReference type="GO" id="GO:0004190">
    <property type="term" value="F:aspartic-type endopeptidase activity"/>
    <property type="evidence" value="ECO:0007669"/>
    <property type="project" value="UniProtKB-KW"/>
</dbReference>
<dbReference type="Proteomes" id="UP000054495">
    <property type="component" value="Unassembled WGS sequence"/>
</dbReference>
<evidence type="ECO:0000256" key="2">
    <source>
        <dbReference type="ARBA" id="ARBA00022670"/>
    </source>
</evidence>
<dbReference type="EMBL" id="KE124953">
    <property type="protein sequence ID" value="EPB74202.1"/>
    <property type="molecule type" value="Genomic_DNA"/>
</dbReference>
<keyword evidence="9" id="KW-1185">Reference proteome</keyword>
<comment type="similarity">
    <text evidence="1">Belongs to the peptidase A1 family.</text>
</comment>
<evidence type="ECO:0000256" key="6">
    <source>
        <dbReference type="SAM" id="SignalP"/>
    </source>
</evidence>
<dbReference type="PANTHER" id="PTHR47966">
    <property type="entry name" value="BETA-SITE APP-CLEAVING ENZYME, ISOFORM A-RELATED"/>
    <property type="match status" value="1"/>
</dbReference>
<keyword evidence="6" id="KW-0732">Signal</keyword>
<feature type="domain" description="Peptidase A1" evidence="7">
    <location>
        <begin position="71"/>
        <end position="409"/>
    </location>
</feature>
<keyword evidence="2 8" id="KW-0645">Protease</keyword>
<name>A0A0D6M2S1_9BILA</name>
<keyword evidence="4" id="KW-0378">Hydrolase</keyword>
<dbReference type="InterPro" id="IPR001461">
    <property type="entry name" value="Aspartic_peptidase_A1"/>
</dbReference>
<reference evidence="8 9" key="1">
    <citation type="submission" date="2013-05" db="EMBL/GenBank/DDBJ databases">
        <title>Draft genome of the parasitic nematode Anyclostoma ceylanicum.</title>
        <authorList>
            <person name="Mitreva M."/>
        </authorList>
    </citation>
    <scope>NUCLEOTIDE SEQUENCE [LARGE SCALE GENOMIC DNA]</scope>
</reference>
<feature type="active site" evidence="5">
    <location>
        <position position="279"/>
    </location>
</feature>
<evidence type="ECO:0000256" key="5">
    <source>
        <dbReference type="PIRSR" id="PIRSR601461-1"/>
    </source>
</evidence>
<evidence type="ECO:0000256" key="3">
    <source>
        <dbReference type="ARBA" id="ARBA00022750"/>
    </source>
</evidence>
<organism evidence="8 9">
    <name type="scientific">Ancylostoma ceylanicum</name>
    <dbReference type="NCBI Taxonomy" id="53326"/>
    <lineage>
        <taxon>Eukaryota</taxon>
        <taxon>Metazoa</taxon>
        <taxon>Ecdysozoa</taxon>
        <taxon>Nematoda</taxon>
        <taxon>Chromadorea</taxon>
        <taxon>Rhabditida</taxon>
        <taxon>Rhabditina</taxon>
        <taxon>Rhabditomorpha</taxon>
        <taxon>Strongyloidea</taxon>
        <taxon>Ancylostomatidae</taxon>
        <taxon>Ancylostomatinae</taxon>
        <taxon>Ancylostoma</taxon>
    </lineage>
</organism>
<feature type="active site" evidence="5">
    <location>
        <position position="89"/>
    </location>
</feature>
<evidence type="ECO:0000256" key="1">
    <source>
        <dbReference type="ARBA" id="ARBA00007447"/>
    </source>
</evidence>
<sequence length="414" mass="46878">MYLLLGLIILANGSYAVNFTIDLFHYGSAQEHALAKGNFSEFLEEQDARRVRRHHLYEGYVQLYDYFDEFYLGLVSIGTPQQHFYLQMDTGSSNLWVVSAQCRERQCTGYPSSHRPKLRFYPGRSRTFKKYPEGFYMYYKTGYCSGYYGFDTVRYGGFLLEHQKFGIATNLANVFGYQPIDGIFGLAWQRLAVGHTTAPMTALLPWLDQKLFTVYLGRRVHLSLGWVSGVITFGAIDHGHCHPQIYWVPLSYAAYWQFAIEGFQVGGYVSRRQEQVISDSGTSWLGGPPAAISAIIREAGARYSAYHRMYVVPCSTMNRHPSLIFKINGHRFSVPSGQYIINLGIGGGWVSYSVPNRVLLFLCLAILQCTVAAFSIQSGGFSTQWILGTPWIRTFCNTYDFGNARIGFSVARPL</sequence>
<protein>
    <submittedName>
        <fullName evidence="8">Eukaryotic aspartyl protease</fullName>
    </submittedName>
</protein>
<dbReference type="PRINTS" id="PR00792">
    <property type="entry name" value="PEPSIN"/>
</dbReference>
<dbReference type="Gene3D" id="2.40.70.10">
    <property type="entry name" value="Acid Proteases"/>
    <property type="match status" value="2"/>
</dbReference>
<feature type="signal peptide" evidence="6">
    <location>
        <begin position="1"/>
        <end position="16"/>
    </location>
</feature>
<evidence type="ECO:0000313" key="9">
    <source>
        <dbReference type="Proteomes" id="UP000054495"/>
    </source>
</evidence>
<evidence type="ECO:0000259" key="7">
    <source>
        <dbReference type="PROSITE" id="PS51767"/>
    </source>
</evidence>
<evidence type="ECO:0000256" key="4">
    <source>
        <dbReference type="ARBA" id="ARBA00022801"/>
    </source>
</evidence>
<gene>
    <name evidence="8" type="ORF">ANCCEY_06691</name>
</gene>
<dbReference type="AlphaFoldDB" id="A0A0D6M2S1"/>